<dbReference type="InterPro" id="IPR043502">
    <property type="entry name" value="DNA/RNA_pol_sf"/>
</dbReference>
<dbReference type="InterPro" id="IPR050951">
    <property type="entry name" value="Retrovirus_Pol_polyprotein"/>
</dbReference>
<sequence length="124" mass="13746">MMRDDVNPVIQPLPWSPLALREGITKELQSMLGDGIIELDDASPWISNLVIAKKKLGGDQVFSALLQHNLTLNSEKLTFTVPQVQFVGFRLSARGISPQMSNIEAIHCVPEPASPSHRWHHSQA</sequence>
<dbReference type="Gene3D" id="3.30.70.270">
    <property type="match status" value="1"/>
</dbReference>
<organism evidence="1 2">
    <name type="scientific">Synaphobranchus kaupii</name>
    <name type="common">Kaup's arrowtooth eel</name>
    <dbReference type="NCBI Taxonomy" id="118154"/>
    <lineage>
        <taxon>Eukaryota</taxon>
        <taxon>Metazoa</taxon>
        <taxon>Chordata</taxon>
        <taxon>Craniata</taxon>
        <taxon>Vertebrata</taxon>
        <taxon>Euteleostomi</taxon>
        <taxon>Actinopterygii</taxon>
        <taxon>Neopterygii</taxon>
        <taxon>Teleostei</taxon>
        <taxon>Anguilliformes</taxon>
        <taxon>Synaphobranchidae</taxon>
        <taxon>Synaphobranchus</taxon>
    </lineage>
</organism>
<evidence type="ECO:0000313" key="1">
    <source>
        <dbReference type="EMBL" id="KAJ8353599.1"/>
    </source>
</evidence>
<protein>
    <recommendedName>
        <fullName evidence="3">Reverse transcriptase</fullName>
    </recommendedName>
</protein>
<dbReference type="EMBL" id="JAINUF010000007">
    <property type="protein sequence ID" value="KAJ8353599.1"/>
    <property type="molecule type" value="Genomic_DNA"/>
</dbReference>
<comment type="caution">
    <text evidence="1">The sequence shown here is derived from an EMBL/GenBank/DDBJ whole genome shotgun (WGS) entry which is preliminary data.</text>
</comment>
<name>A0A9Q1IUM4_SYNKA</name>
<dbReference type="PANTHER" id="PTHR37984">
    <property type="entry name" value="PROTEIN CBG26694"/>
    <property type="match status" value="1"/>
</dbReference>
<accession>A0A9Q1IUM4</accession>
<evidence type="ECO:0000313" key="2">
    <source>
        <dbReference type="Proteomes" id="UP001152622"/>
    </source>
</evidence>
<evidence type="ECO:0008006" key="3">
    <source>
        <dbReference type="Google" id="ProtNLM"/>
    </source>
</evidence>
<dbReference type="InterPro" id="IPR043128">
    <property type="entry name" value="Rev_trsase/Diguanyl_cyclase"/>
</dbReference>
<dbReference type="AlphaFoldDB" id="A0A9Q1IUM4"/>
<proteinExistence type="predicted"/>
<dbReference type="OrthoDB" id="6755728at2759"/>
<dbReference type="Proteomes" id="UP001152622">
    <property type="component" value="Chromosome 7"/>
</dbReference>
<gene>
    <name evidence="1" type="ORF">SKAU_G00211660</name>
</gene>
<keyword evidence="2" id="KW-1185">Reference proteome</keyword>
<dbReference type="SUPFAM" id="SSF56672">
    <property type="entry name" value="DNA/RNA polymerases"/>
    <property type="match status" value="1"/>
</dbReference>
<reference evidence="1" key="1">
    <citation type="journal article" date="2023" name="Science">
        <title>Genome structures resolve the early diversification of teleost fishes.</title>
        <authorList>
            <person name="Parey E."/>
            <person name="Louis A."/>
            <person name="Montfort J."/>
            <person name="Bouchez O."/>
            <person name="Roques C."/>
            <person name="Iampietro C."/>
            <person name="Lluch J."/>
            <person name="Castinel A."/>
            <person name="Donnadieu C."/>
            <person name="Desvignes T."/>
            <person name="Floi Bucao C."/>
            <person name="Jouanno E."/>
            <person name="Wen M."/>
            <person name="Mejri S."/>
            <person name="Dirks R."/>
            <person name="Jansen H."/>
            <person name="Henkel C."/>
            <person name="Chen W.J."/>
            <person name="Zahm M."/>
            <person name="Cabau C."/>
            <person name="Klopp C."/>
            <person name="Thompson A.W."/>
            <person name="Robinson-Rechavi M."/>
            <person name="Braasch I."/>
            <person name="Lecointre G."/>
            <person name="Bobe J."/>
            <person name="Postlethwait J.H."/>
            <person name="Berthelot C."/>
            <person name="Roest Crollius H."/>
            <person name="Guiguen Y."/>
        </authorList>
    </citation>
    <scope>NUCLEOTIDE SEQUENCE</scope>
    <source>
        <strain evidence="1">WJC10195</strain>
    </source>
</reference>
<dbReference type="PANTHER" id="PTHR37984:SF15">
    <property type="entry name" value="INTEGRASE CATALYTIC DOMAIN-CONTAINING PROTEIN"/>
    <property type="match status" value="1"/>
</dbReference>